<dbReference type="Proteomes" id="UP000037737">
    <property type="component" value="Unassembled WGS sequence"/>
</dbReference>
<name>A0A0M8MR00_9MICO</name>
<organism evidence="2 3">
    <name type="scientific">Microbacterium aurantiacum</name>
    <dbReference type="NCBI Taxonomy" id="162393"/>
    <lineage>
        <taxon>Bacteria</taxon>
        <taxon>Bacillati</taxon>
        <taxon>Actinomycetota</taxon>
        <taxon>Actinomycetes</taxon>
        <taxon>Micrococcales</taxon>
        <taxon>Microbacteriaceae</taxon>
        <taxon>Microbacterium</taxon>
    </lineage>
</organism>
<reference evidence="2" key="1">
    <citation type="submission" date="2015-04" db="EMBL/GenBank/DDBJ databases">
        <title>Complete genome sequence of Microbacterium chocolatum SIT 101, a bacterium enantioselectively hydrolyzing mesomeric diesters.</title>
        <authorList>
            <person name="Li X."/>
            <person name="Xu Y."/>
        </authorList>
    </citation>
    <scope>NUCLEOTIDE SEQUENCE [LARGE SCALE GENOMIC DNA]</scope>
    <source>
        <strain evidence="2">SIT 101</strain>
    </source>
</reference>
<dbReference type="GO" id="GO:0004803">
    <property type="term" value="F:transposase activity"/>
    <property type="evidence" value="ECO:0007669"/>
    <property type="project" value="InterPro"/>
</dbReference>
<sequence length="103" mass="11342">MPVKYSSEFKRDAVALVLAQGMSQKQVCIDLGISKSASQVWVRDAQLRGRGIEPAPAGDGDAQREQAKMLKRIRELEMENEVLRRAAAYLSQANLRIGSASPK</sequence>
<dbReference type="InterPro" id="IPR009057">
    <property type="entry name" value="Homeodomain-like_sf"/>
</dbReference>
<dbReference type="SUPFAM" id="SSF46689">
    <property type="entry name" value="Homeodomain-like"/>
    <property type="match status" value="1"/>
</dbReference>
<dbReference type="Gene3D" id="1.10.10.60">
    <property type="entry name" value="Homeodomain-like"/>
    <property type="match status" value="1"/>
</dbReference>
<dbReference type="PATRIC" id="fig|84292.3.peg.240"/>
<protein>
    <submittedName>
        <fullName evidence="2">Transposase</fullName>
    </submittedName>
</protein>
<dbReference type="EMBL" id="LAVO01000001">
    <property type="protein sequence ID" value="KOS12050.1"/>
    <property type="molecule type" value="Genomic_DNA"/>
</dbReference>
<accession>A0A0M8MR00</accession>
<gene>
    <name evidence="2" type="ORF">XI38_01140</name>
</gene>
<dbReference type="GO" id="GO:0006313">
    <property type="term" value="P:DNA transposition"/>
    <property type="evidence" value="ECO:0007669"/>
    <property type="project" value="InterPro"/>
</dbReference>
<comment type="caution">
    <text evidence="2">The sequence shown here is derived from an EMBL/GenBank/DDBJ whole genome shotgun (WGS) entry which is preliminary data.</text>
</comment>
<evidence type="ECO:0000313" key="2">
    <source>
        <dbReference type="EMBL" id="KOS12050.1"/>
    </source>
</evidence>
<dbReference type="KEGG" id="mcw:A8L33_05145"/>
<dbReference type="InterPro" id="IPR002514">
    <property type="entry name" value="Transposase_8"/>
</dbReference>
<dbReference type="GO" id="GO:0003677">
    <property type="term" value="F:DNA binding"/>
    <property type="evidence" value="ECO:0007669"/>
    <property type="project" value="InterPro"/>
</dbReference>
<keyword evidence="1" id="KW-0175">Coiled coil</keyword>
<dbReference type="AlphaFoldDB" id="A0A0M8MR00"/>
<proteinExistence type="predicted"/>
<evidence type="ECO:0000313" key="3">
    <source>
        <dbReference type="Proteomes" id="UP000037737"/>
    </source>
</evidence>
<feature type="coiled-coil region" evidence="1">
    <location>
        <begin position="66"/>
        <end position="93"/>
    </location>
</feature>
<keyword evidence="3" id="KW-1185">Reference proteome</keyword>
<evidence type="ECO:0000256" key="1">
    <source>
        <dbReference type="SAM" id="Coils"/>
    </source>
</evidence>
<dbReference type="Pfam" id="PF01527">
    <property type="entry name" value="HTH_Tnp_1"/>
    <property type="match status" value="1"/>
</dbReference>